<dbReference type="RefSeq" id="WP_034422449.1">
    <property type="nucleotide sequence ID" value="NZ_CP045798.1"/>
</dbReference>
<proteinExistence type="predicted"/>
<dbReference type="Gene3D" id="1.10.10.410">
    <property type="match status" value="1"/>
</dbReference>
<reference evidence="1 2" key="1">
    <citation type="journal article" date="2019" name="Front. Microbiol.">
        <title>Thermoanaerosceptrum fracticalcis gen. nov. sp. nov., a Novel Fumarate-Fermenting Microorganism From a Deep Fractured Carbonate Aquifer of the US Great Basin.</title>
        <authorList>
            <person name="Hamilton-Brehm S.D."/>
            <person name="Stewart L.E."/>
            <person name="Zavarin M."/>
            <person name="Caldwell M."/>
            <person name="Lawson P.A."/>
            <person name="Onstott T.C."/>
            <person name="Grzymski J."/>
            <person name="Neveux I."/>
            <person name="Lollar B.S."/>
            <person name="Russell C.E."/>
            <person name="Moser D.P."/>
        </authorList>
    </citation>
    <scope>NUCLEOTIDE SEQUENCE [LARGE SCALE GENOMIC DNA]</scope>
    <source>
        <strain evidence="1 2">DRI-13</strain>
    </source>
</reference>
<keyword evidence="2" id="KW-1185">Reference proteome</keyword>
<dbReference type="PANTHER" id="PTHR28055">
    <property type="entry name" value="ALTERED INHERITANCE OF MITOCHONDRIA PROTEIN 41, MITOCHONDRIAL"/>
    <property type="match status" value="1"/>
</dbReference>
<dbReference type="Gene3D" id="1.10.1510.10">
    <property type="entry name" value="Uncharacterised protein YqeY/AIM41 PF09424, N-terminal domain"/>
    <property type="match status" value="1"/>
</dbReference>
<dbReference type="AlphaFoldDB" id="A0A7G6E249"/>
<evidence type="ECO:0000313" key="2">
    <source>
        <dbReference type="Proteomes" id="UP000515847"/>
    </source>
</evidence>
<accession>A0A7G6E249</accession>
<dbReference type="InterPro" id="IPR023168">
    <property type="entry name" value="GatB_Yqey_C_2"/>
</dbReference>
<dbReference type="InterPro" id="IPR042184">
    <property type="entry name" value="YqeY/Aim41_N"/>
</dbReference>
<name>A0A7G6E249_THEFR</name>
<evidence type="ECO:0000313" key="1">
    <source>
        <dbReference type="EMBL" id="QNB46153.1"/>
    </source>
</evidence>
<organism evidence="1 2">
    <name type="scientific">Thermanaerosceptrum fracticalcis</name>
    <dbReference type="NCBI Taxonomy" id="1712410"/>
    <lineage>
        <taxon>Bacteria</taxon>
        <taxon>Bacillati</taxon>
        <taxon>Bacillota</taxon>
        <taxon>Clostridia</taxon>
        <taxon>Eubacteriales</taxon>
        <taxon>Peptococcaceae</taxon>
        <taxon>Thermanaerosceptrum</taxon>
    </lineage>
</organism>
<dbReference type="OrthoDB" id="9794041at2"/>
<dbReference type="Pfam" id="PF09424">
    <property type="entry name" value="YqeY"/>
    <property type="match status" value="1"/>
</dbReference>
<dbReference type="KEGG" id="tfr:BR63_07405"/>
<protein>
    <submittedName>
        <fullName evidence="1">GatB/YqeY domain-containing protein</fullName>
    </submittedName>
</protein>
<dbReference type="InterPro" id="IPR019004">
    <property type="entry name" value="YqeY/Aim41"/>
</dbReference>
<sequence>MSLKERLTADMKEAMKAKDAGKLKLSVIRMVKAAIKNQEIERGHELSDEEVIEVLAREVKMRRDSIPEYEKANRPETVETLQQEINILMEYLPQQLSQQEILELVKKVVHEVGAQSPKDMGKVMGKIVPLTKGRADGKLVNELVKQVLQGEA</sequence>
<dbReference type="EMBL" id="CP045798">
    <property type="protein sequence ID" value="QNB46153.1"/>
    <property type="molecule type" value="Genomic_DNA"/>
</dbReference>
<dbReference type="SUPFAM" id="SSF89095">
    <property type="entry name" value="GatB/YqeY motif"/>
    <property type="match status" value="1"/>
</dbReference>
<dbReference type="Proteomes" id="UP000515847">
    <property type="component" value="Chromosome"/>
</dbReference>
<dbReference type="InterPro" id="IPR003789">
    <property type="entry name" value="Asn/Gln_tRNA_amidoTrase-B-like"/>
</dbReference>
<dbReference type="GO" id="GO:0016884">
    <property type="term" value="F:carbon-nitrogen ligase activity, with glutamine as amido-N-donor"/>
    <property type="evidence" value="ECO:0007669"/>
    <property type="project" value="InterPro"/>
</dbReference>
<dbReference type="PANTHER" id="PTHR28055:SF1">
    <property type="entry name" value="ALTERED INHERITANCE OF MITOCHONDRIA PROTEIN 41, MITOCHONDRIAL"/>
    <property type="match status" value="1"/>
</dbReference>
<gene>
    <name evidence="1" type="ORF">BR63_07405</name>
</gene>